<dbReference type="NCBIfam" id="TIGR02547">
    <property type="entry name" value="casA_cse1"/>
    <property type="match status" value="1"/>
</dbReference>
<proteinExistence type="predicted"/>
<sequence>MWSLLTTAWLPARFKDGRLGKIAPSQLADKNIIDIAAPRADLQGAAWQFLIGLLQTARPPEDSEEWEDIWHDGLTEQQVTEAFARLEHAFQFGPASPSFMQDIEPLKGDPIAIGQLLVEAPGAQTTKFNKDHFVKRGTLEKLCPHCAALALFALQTNAPSGGQGYRTGLRGGGPITTLLELKHTDATRDYPLWRKLWLNVMPQPQDETPAYDARIFPWLAPTRTSEKASGITTPTDSHVLQAYWGMPRRFRIDFANTVEGDCDLCGEHHPALLQQITAKNYGVQYVGWRHPLTPYRRPKKEGGELFSLKGQPGGLVYRDWLGLMHTTHSENNEEYPAEVVTAYQSHKLREPGIRVGLWGFGYDFDNMKARCWYEHHTPLLMLTDEQWQQLQAPIQRAVANATRQLSFLKSALKEAWFDNPKEARGDFSFIDVDFWHQTEPCFTELLDNITSDADSPLTTKQREEITVQEKAWQRYLRRFAMNYFDEHVFTHPEQNKLSRIMKARKKYFVLEKKPSTGKKKQEATA</sequence>
<dbReference type="CDD" id="cd09669">
    <property type="entry name" value="Cse1_I-E"/>
    <property type="match status" value="1"/>
</dbReference>
<name>A0ABS5JL45_9GAMM</name>
<accession>A0ABS5JL45</accession>
<gene>
    <name evidence="1" type="primary">casA</name>
    <name evidence="1" type="ORF">JK232_17425</name>
</gene>
<reference evidence="2" key="2">
    <citation type="submission" date="2023-07" db="EMBL/GenBank/DDBJ databases">
        <title>Genome-inferred correspondence between phylogeny and metabolic traits in the wild Drosophila gut microbiome.</title>
        <authorList>
            <person name="Bueno E."/>
            <person name="Blow F."/>
            <person name="Douglas A.E."/>
        </authorList>
    </citation>
    <scope>NUCLEOTIDE SEQUENCE [LARGE SCALE GENOMIC DNA]</scope>
    <source>
        <strain evidence="2">JGM97</strain>
    </source>
</reference>
<dbReference type="InterPro" id="IPR013381">
    <property type="entry name" value="CRISPR-assoc_prot_Cse1"/>
</dbReference>
<dbReference type="Proteomes" id="UP000680634">
    <property type="component" value="Unassembled WGS sequence"/>
</dbReference>
<dbReference type="EMBL" id="JAERKB010000012">
    <property type="protein sequence ID" value="MBS0970676.1"/>
    <property type="molecule type" value="Genomic_DNA"/>
</dbReference>
<keyword evidence="2" id="KW-1185">Reference proteome</keyword>
<evidence type="ECO:0000313" key="2">
    <source>
        <dbReference type="Proteomes" id="UP000680634"/>
    </source>
</evidence>
<organism evidence="1 2">
    <name type="scientific">Nissabacter archeti</name>
    <dbReference type="NCBI Taxonomy" id="1917880"/>
    <lineage>
        <taxon>Bacteria</taxon>
        <taxon>Pseudomonadati</taxon>
        <taxon>Pseudomonadota</taxon>
        <taxon>Gammaproteobacteria</taxon>
        <taxon>Enterobacterales</taxon>
        <taxon>Yersiniaceae</taxon>
        <taxon>Nissabacter</taxon>
    </lineage>
</organism>
<comment type="caution">
    <text evidence="1">The sequence shown here is derived from an EMBL/GenBank/DDBJ whole genome shotgun (WGS) entry which is preliminary data.</text>
</comment>
<evidence type="ECO:0000313" key="1">
    <source>
        <dbReference type="EMBL" id="MBS0970676.1"/>
    </source>
</evidence>
<protein>
    <submittedName>
        <fullName evidence="1">Type I-E CRISPR-associated protein Cse1/CasA</fullName>
    </submittedName>
</protein>
<dbReference type="Pfam" id="PF09481">
    <property type="entry name" value="CRISPR_Cse1"/>
    <property type="match status" value="1"/>
</dbReference>
<dbReference type="RefSeq" id="WP_212589454.1">
    <property type="nucleotide sequence ID" value="NZ_JAERKB010000012.1"/>
</dbReference>
<reference evidence="1 2" key="1">
    <citation type="submission" date="2020-12" db="EMBL/GenBank/DDBJ databases">
        <authorList>
            <person name="Mcmullen J.G."/>
        </authorList>
    </citation>
    <scope>NUCLEOTIDE SEQUENCE [LARGE SCALE GENOMIC DNA]</scope>
    <source>
        <strain evidence="1 2">JGM97</strain>
    </source>
</reference>